<reference evidence="2" key="2">
    <citation type="submission" date="2020-09" db="EMBL/GenBank/DDBJ databases">
        <authorList>
            <person name="Sun Q."/>
            <person name="Zhou Y."/>
        </authorList>
    </citation>
    <scope>NUCLEOTIDE SEQUENCE</scope>
    <source>
        <strain evidence="2">CGMCC 1.12153</strain>
    </source>
</reference>
<keyword evidence="1" id="KW-0812">Transmembrane</keyword>
<name>A0A917EUN0_HALAA</name>
<feature type="transmembrane region" description="Helical" evidence="1">
    <location>
        <begin position="7"/>
        <end position="25"/>
    </location>
</feature>
<keyword evidence="1" id="KW-1133">Transmembrane helix</keyword>
<feature type="transmembrane region" description="Helical" evidence="1">
    <location>
        <begin position="41"/>
        <end position="62"/>
    </location>
</feature>
<dbReference type="AlphaFoldDB" id="A0A917EUN0"/>
<dbReference type="PANTHER" id="PTHR36443">
    <property type="entry name" value="BSR5223 PROTEIN"/>
    <property type="match status" value="1"/>
</dbReference>
<gene>
    <name evidence="2" type="ORF">GCM10010954_01810</name>
</gene>
<evidence type="ECO:0000313" key="2">
    <source>
        <dbReference type="EMBL" id="GGF07040.1"/>
    </source>
</evidence>
<reference evidence="2" key="1">
    <citation type="journal article" date="2014" name="Int. J. Syst. Evol. Microbiol.">
        <title>Complete genome sequence of Corynebacterium casei LMG S-19264T (=DSM 44701T), isolated from a smear-ripened cheese.</title>
        <authorList>
            <consortium name="US DOE Joint Genome Institute (JGI-PGF)"/>
            <person name="Walter F."/>
            <person name="Albersmeier A."/>
            <person name="Kalinowski J."/>
            <person name="Ruckert C."/>
        </authorList>
    </citation>
    <scope>NUCLEOTIDE SEQUENCE</scope>
    <source>
        <strain evidence="2">CGMCC 1.12153</strain>
    </source>
</reference>
<keyword evidence="1" id="KW-0472">Membrane</keyword>
<dbReference type="InterPro" id="IPR021320">
    <property type="entry name" value="DUF2905"/>
</dbReference>
<dbReference type="PANTHER" id="PTHR36443:SF1">
    <property type="entry name" value="BSR5223 PROTEIN"/>
    <property type="match status" value="1"/>
</dbReference>
<dbReference type="RefSeq" id="WP_373868060.1">
    <property type="nucleotide sequence ID" value="NZ_BMEL01000001.1"/>
</dbReference>
<evidence type="ECO:0000313" key="3">
    <source>
        <dbReference type="Proteomes" id="UP000660110"/>
    </source>
</evidence>
<protein>
    <submittedName>
        <fullName evidence="2">Membrane protein</fullName>
    </submittedName>
</protein>
<keyword evidence="3" id="KW-1185">Reference proteome</keyword>
<evidence type="ECO:0000256" key="1">
    <source>
        <dbReference type="SAM" id="Phobius"/>
    </source>
</evidence>
<organism evidence="2 3">
    <name type="scientific">Halobacillus andaensis</name>
    <dbReference type="NCBI Taxonomy" id="1176239"/>
    <lineage>
        <taxon>Bacteria</taxon>
        <taxon>Bacillati</taxon>
        <taxon>Bacillota</taxon>
        <taxon>Bacilli</taxon>
        <taxon>Bacillales</taxon>
        <taxon>Bacillaceae</taxon>
        <taxon>Halobacillus</taxon>
    </lineage>
</organism>
<dbReference type="Pfam" id="PF11146">
    <property type="entry name" value="DUF2905"/>
    <property type="match status" value="1"/>
</dbReference>
<proteinExistence type="predicted"/>
<accession>A0A917EUN0</accession>
<dbReference type="EMBL" id="BMEL01000001">
    <property type="protein sequence ID" value="GGF07040.1"/>
    <property type="molecule type" value="Genomic_DNA"/>
</dbReference>
<dbReference type="Proteomes" id="UP000660110">
    <property type="component" value="Unassembled WGS sequence"/>
</dbReference>
<sequence length="66" mass="7316">MTGMGKIFIVIGVVFIVIGLIWSLFGKLPGDFSFKKGPVTVYFPIMTSIIASVVLTLIFYLISKMR</sequence>
<comment type="caution">
    <text evidence="2">The sequence shown here is derived from an EMBL/GenBank/DDBJ whole genome shotgun (WGS) entry which is preliminary data.</text>
</comment>